<sequence length="272" mass="30335">MNAIVTNSPLLNYTYKTNMENNGNSQNVTVAVASENGEASSGRNRVAVSSTPAVVAACHPTPRSKSPTFDPSNLNFEEEEECAVLICAVCFSKTSVPTQSDDNFITLPFVEIRCAHSLCMLCAVKLILTPQNEITSSFHCPVCRSRIVKVGFVHVNGNTKTTVQVRVLDFVLAQINNDSNLDLNSFLAKKFRCDLKIMNSKFALKMERLQRIKHKIKNEEKKLKKLQLQNKHLLNEINNNKLKIQDFVAVTNRIFSVNNTYGQSCSSDSEVC</sequence>
<proteinExistence type="predicted"/>
<dbReference type="RefSeq" id="YP_009186699.1">
    <property type="nucleotide sequence ID" value="NC_028636.1"/>
</dbReference>
<evidence type="ECO:0000256" key="4">
    <source>
        <dbReference type="PROSITE-ProRule" id="PRU00175"/>
    </source>
</evidence>
<name>A0A097P8U1_9ABAC</name>
<evidence type="ECO:0000256" key="5">
    <source>
        <dbReference type="SAM" id="Coils"/>
    </source>
</evidence>
<accession>A0A097P8U1</accession>
<dbReference type="SUPFAM" id="SSF57850">
    <property type="entry name" value="RING/U-box"/>
    <property type="match status" value="1"/>
</dbReference>
<keyword evidence="2 4" id="KW-0863">Zinc-finger</keyword>
<evidence type="ECO:0000256" key="2">
    <source>
        <dbReference type="ARBA" id="ARBA00022771"/>
    </source>
</evidence>
<dbReference type="KEGG" id="vg:26382463"/>
<dbReference type="PROSITE" id="PS50089">
    <property type="entry name" value="ZF_RING_2"/>
    <property type="match status" value="1"/>
</dbReference>
<evidence type="ECO:0000313" key="8">
    <source>
        <dbReference type="Proteomes" id="UP000201917"/>
    </source>
</evidence>
<keyword evidence="5" id="KW-0175">Coiled coil</keyword>
<dbReference type="Proteomes" id="UP000201917">
    <property type="component" value="Segment"/>
</dbReference>
<dbReference type="PROSITE" id="PS00518">
    <property type="entry name" value="ZF_RING_1"/>
    <property type="match status" value="1"/>
</dbReference>
<evidence type="ECO:0000256" key="1">
    <source>
        <dbReference type="ARBA" id="ARBA00022723"/>
    </source>
</evidence>
<dbReference type="Gene3D" id="3.30.40.10">
    <property type="entry name" value="Zinc/RING finger domain, C3HC4 (zinc finger)"/>
    <property type="match status" value="1"/>
</dbReference>
<protein>
    <submittedName>
        <fullName evidence="7">Cg30-2</fullName>
    </submittedName>
</protein>
<dbReference type="EMBL" id="KJ676450">
    <property type="protein sequence ID" value="AIU41247.1"/>
    <property type="molecule type" value="Genomic_DNA"/>
</dbReference>
<dbReference type="GeneID" id="26382463"/>
<evidence type="ECO:0000313" key="7">
    <source>
        <dbReference type="EMBL" id="AIU41247.1"/>
    </source>
</evidence>
<reference evidence="7 8" key="1">
    <citation type="journal article" date="2014" name="PLoS ONE">
        <title>Genomic Sequencing and Analysis of Sucra jujuba Nucleopolyhedrovirus.</title>
        <authorList>
            <person name="Liu X."/>
            <person name="Yin F."/>
            <person name="Zhu Z."/>
            <person name="Hou D."/>
            <person name="Wang J."/>
            <person name="Zhang L."/>
            <person name="Wang M."/>
            <person name="Wang H."/>
            <person name="Hu Z."/>
            <person name="Deng F."/>
        </authorList>
    </citation>
    <scope>NUCLEOTIDE SEQUENCE [LARGE SCALE GENOMIC DNA]</scope>
    <source>
        <strain evidence="7">473</strain>
    </source>
</reference>
<organism evidence="7 8">
    <name type="scientific">Sucra jujuba nucleopolyhedrovirus</name>
    <dbReference type="NCBI Taxonomy" id="1563660"/>
    <lineage>
        <taxon>Viruses</taxon>
        <taxon>Viruses incertae sedis</taxon>
        <taxon>Naldaviricetes</taxon>
        <taxon>Lefavirales</taxon>
        <taxon>Baculoviridae</taxon>
        <taxon>Alphabaculovirus</taxon>
        <taxon>Alphabaculovirus sujujubae</taxon>
    </lineage>
</organism>
<keyword evidence="1" id="KW-0479">Metal-binding</keyword>
<evidence type="ECO:0000256" key="3">
    <source>
        <dbReference type="ARBA" id="ARBA00022833"/>
    </source>
</evidence>
<dbReference type="GO" id="GO:0008270">
    <property type="term" value="F:zinc ion binding"/>
    <property type="evidence" value="ECO:0007669"/>
    <property type="project" value="UniProtKB-KW"/>
</dbReference>
<keyword evidence="3" id="KW-0862">Zinc</keyword>
<dbReference type="InterPro" id="IPR001841">
    <property type="entry name" value="Znf_RING"/>
</dbReference>
<keyword evidence="8" id="KW-1185">Reference proteome</keyword>
<feature type="coiled-coil region" evidence="5">
    <location>
        <begin position="206"/>
        <end position="243"/>
    </location>
</feature>
<evidence type="ECO:0000259" key="6">
    <source>
        <dbReference type="PROSITE" id="PS50089"/>
    </source>
</evidence>
<dbReference type="InterPro" id="IPR013083">
    <property type="entry name" value="Znf_RING/FYVE/PHD"/>
</dbReference>
<feature type="domain" description="RING-type" evidence="6">
    <location>
        <begin position="87"/>
        <end position="144"/>
    </location>
</feature>
<dbReference type="InterPro" id="IPR017907">
    <property type="entry name" value="Znf_RING_CS"/>
</dbReference>